<dbReference type="SUPFAM" id="SSF49899">
    <property type="entry name" value="Concanavalin A-like lectins/glucanases"/>
    <property type="match status" value="1"/>
</dbReference>
<proteinExistence type="predicted"/>
<evidence type="ECO:0000256" key="1">
    <source>
        <dbReference type="ARBA" id="ARBA00022734"/>
    </source>
</evidence>
<dbReference type="GO" id="GO:0030246">
    <property type="term" value="F:carbohydrate binding"/>
    <property type="evidence" value="ECO:0007669"/>
    <property type="project" value="UniProtKB-UniRule"/>
</dbReference>
<dbReference type="InterPro" id="IPR001079">
    <property type="entry name" value="Galectin_CRD"/>
</dbReference>
<dbReference type="GeneTree" id="ENSGT00940000155025"/>
<dbReference type="Ensembl" id="ENSACIT00000004623.1">
    <property type="protein sequence ID" value="ENSACIP00000004479.1"/>
    <property type="gene ID" value="ENSACIG00000003526.1"/>
</dbReference>
<feature type="domain" description="Galectin" evidence="4">
    <location>
        <begin position="1"/>
        <end position="126"/>
    </location>
</feature>
<dbReference type="Proteomes" id="UP000261340">
    <property type="component" value="Unplaced"/>
</dbReference>
<evidence type="ECO:0000256" key="3">
    <source>
        <dbReference type="SAM" id="Phobius"/>
    </source>
</evidence>
<evidence type="ECO:0000256" key="2">
    <source>
        <dbReference type="RuleBase" id="RU102079"/>
    </source>
</evidence>
<evidence type="ECO:0000259" key="4">
    <source>
        <dbReference type="PROSITE" id="PS51304"/>
    </source>
</evidence>
<keyword evidence="3" id="KW-0472">Membrane</keyword>
<dbReference type="SMART" id="SM00276">
    <property type="entry name" value="GLECT"/>
    <property type="match status" value="1"/>
</dbReference>
<reference evidence="5" key="1">
    <citation type="submission" date="2025-08" db="UniProtKB">
        <authorList>
            <consortium name="Ensembl"/>
        </authorList>
    </citation>
    <scope>IDENTIFICATION</scope>
</reference>
<dbReference type="Pfam" id="PF00337">
    <property type="entry name" value="Gal-bind_lectin"/>
    <property type="match status" value="1"/>
</dbReference>
<dbReference type="GO" id="GO:0016936">
    <property type="term" value="F:galactoside binding"/>
    <property type="evidence" value="ECO:0007669"/>
    <property type="project" value="TreeGrafter"/>
</dbReference>
<name>A0A3Q0QY10_AMPCI</name>
<dbReference type="PANTHER" id="PTHR11346:SF112">
    <property type="entry name" value="GALECTIN"/>
    <property type="match status" value="1"/>
</dbReference>
<dbReference type="Gene3D" id="2.60.120.200">
    <property type="match status" value="1"/>
</dbReference>
<dbReference type="GO" id="GO:0005615">
    <property type="term" value="C:extracellular space"/>
    <property type="evidence" value="ECO:0007669"/>
    <property type="project" value="TreeGrafter"/>
</dbReference>
<dbReference type="InterPro" id="IPR044156">
    <property type="entry name" value="Galectin-like"/>
</dbReference>
<accession>A0A3Q0QY10</accession>
<protein>
    <recommendedName>
        <fullName evidence="2">Galectin</fullName>
    </recommendedName>
</protein>
<dbReference type="PANTHER" id="PTHR11346">
    <property type="entry name" value="GALECTIN"/>
    <property type="match status" value="1"/>
</dbReference>
<keyword evidence="1 2" id="KW-0430">Lectin</keyword>
<keyword evidence="3" id="KW-1133">Transmembrane helix</keyword>
<keyword evidence="3" id="KW-0812">Transmembrane</keyword>
<dbReference type="AlphaFoldDB" id="A0A3Q0QY10"/>
<evidence type="ECO:0000313" key="5">
    <source>
        <dbReference type="Ensembl" id="ENSACIP00000004479.1"/>
    </source>
</evidence>
<keyword evidence="6" id="KW-1185">Reference proteome</keyword>
<dbReference type="SMART" id="SM00908">
    <property type="entry name" value="Gal-bind_lectin"/>
    <property type="match status" value="1"/>
</dbReference>
<organism evidence="5 6">
    <name type="scientific">Amphilophus citrinellus</name>
    <name type="common">Midas cichlid</name>
    <name type="synonym">Cichlasoma citrinellum</name>
    <dbReference type="NCBI Taxonomy" id="61819"/>
    <lineage>
        <taxon>Eukaryota</taxon>
        <taxon>Metazoa</taxon>
        <taxon>Chordata</taxon>
        <taxon>Craniata</taxon>
        <taxon>Vertebrata</taxon>
        <taxon>Euteleostomi</taxon>
        <taxon>Actinopterygii</taxon>
        <taxon>Neopterygii</taxon>
        <taxon>Teleostei</taxon>
        <taxon>Neoteleostei</taxon>
        <taxon>Acanthomorphata</taxon>
        <taxon>Ovalentaria</taxon>
        <taxon>Cichlomorphae</taxon>
        <taxon>Cichliformes</taxon>
        <taxon>Cichlidae</taxon>
        <taxon>New World cichlids</taxon>
        <taxon>Cichlasomatinae</taxon>
        <taxon>Heroini</taxon>
        <taxon>Amphilophus</taxon>
    </lineage>
</organism>
<evidence type="ECO:0000313" key="6">
    <source>
        <dbReference type="Proteomes" id="UP000261340"/>
    </source>
</evidence>
<sequence length="126" mass="14864">ALTGLMNIQNNGEDKYRLQKKSLMFELNIGPNEDRIALHFNPRFNAKGNINTIVCNSFEAGRWCEEKREKTFPFYYYFFFYTIFNLFFVVTLPCDSTIHFPNRFGAEKYSVMTFKGDALIRSIEIK</sequence>
<dbReference type="PROSITE" id="PS51304">
    <property type="entry name" value="GALECTIN"/>
    <property type="match status" value="1"/>
</dbReference>
<dbReference type="GO" id="GO:0043236">
    <property type="term" value="F:laminin binding"/>
    <property type="evidence" value="ECO:0007669"/>
    <property type="project" value="TreeGrafter"/>
</dbReference>
<dbReference type="InterPro" id="IPR013320">
    <property type="entry name" value="ConA-like_dom_sf"/>
</dbReference>
<feature type="transmembrane region" description="Helical" evidence="3">
    <location>
        <begin position="74"/>
        <end position="93"/>
    </location>
</feature>
<reference evidence="5" key="2">
    <citation type="submission" date="2025-09" db="UniProtKB">
        <authorList>
            <consortium name="Ensembl"/>
        </authorList>
    </citation>
    <scope>IDENTIFICATION</scope>
</reference>